<dbReference type="AlphaFoldDB" id="A0A1Z5JSM7"/>
<reference evidence="2 3" key="1">
    <citation type="journal article" date="2015" name="Plant Cell">
        <title>Oil accumulation by the oleaginous diatom Fistulifera solaris as revealed by the genome and transcriptome.</title>
        <authorList>
            <person name="Tanaka T."/>
            <person name="Maeda Y."/>
            <person name="Veluchamy A."/>
            <person name="Tanaka M."/>
            <person name="Abida H."/>
            <person name="Marechal E."/>
            <person name="Bowler C."/>
            <person name="Muto M."/>
            <person name="Sunaga Y."/>
            <person name="Tanaka M."/>
            <person name="Yoshino T."/>
            <person name="Taniguchi T."/>
            <person name="Fukuda Y."/>
            <person name="Nemoto M."/>
            <person name="Matsumoto M."/>
            <person name="Wong P.S."/>
            <person name="Aburatani S."/>
            <person name="Fujibuchi W."/>
        </authorList>
    </citation>
    <scope>NUCLEOTIDE SEQUENCE [LARGE SCALE GENOMIC DNA]</scope>
    <source>
        <strain evidence="2 3">JPCC DA0580</strain>
    </source>
</reference>
<protein>
    <submittedName>
        <fullName evidence="2">Uncharacterized protein</fullName>
    </submittedName>
</protein>
<dbReference type="EMBL" id="BDSP01000110">
    <property type="protein sequence ID" value="GAX16788.1"/>
    <property type="molecule type" value="Genomic_DNA"/>
</dbReference>
<keyword evidence="3" id="KW-1185">Reference proteome</keyword>
<comment type="caution">
    <text evidence="2">The sequence shown here is derived from an EMBL/GenBank/DDBJ whole genome shotgun (WGS) entry which is preliminary data.</text>
</comment>
<evidence type="ECO:0000313" key="2">
    <source>
        <dbReference type="EMBL" id="GAX16788.1"/>
    </source>
</evidence>
<organism evidence="2 3">
    <name type="scientific">Fistulifera solaris</name>
    <name type="common">Oleaginous diatom</name>
    <dbReference type="NCBI Taxonomy" id="1519565"/>
    <lineage>
        <taxon>Eukaryota</taxon>
        <taxon>Sar</taxon>
        <taxon>Stramenopiles</taxon>
        <taxon>Ochrophyta</taxon>
        <taxon>Bacillariophyta</taxon>
        <taxon>Bacillariophyceae</taxon>
        <taxon>Bacillariophycidae</taxon>
        <taxon>Naviculales</taxon>
        <taxon>Naviculaceae</taxon>
        <taxon>Fistulifera</taxon>
    </lineage>
</organism>
<feature type="compositionally biased region" description="Basic and acidic residues" evidence="1">
    <location>
        <begin position="96"/>
        <end position="105"/>
    </location>
</feature>
<evidence type="ECO:0000256" key="1">
    <source>
        <dbReference type="SAM" id="MobiDB-lite"/>
    </source>
</evidence>
<proteinExistence type="predicted"/>
<name>A0A1Z5JSM7_FISSO</name>
<dbReference type="Proteomes" id="UP000198406">
    <property type="component" value="Unassembled WGS sequence"/>
</dbReference>
<sequence length="133" mass="14361">MLMRLANIEEFVSSPIHGDIFVLTRLAGDQWNIVVVPGRIRNNVPTDRGVVIDLTASSDEEAQPALDHDAEDTATEQDAEDADSAQPDSLESADDNAAHVDRSDSNDSDDSSVDYGLSQDFQLMAEIVGDDDA</sequence>
<feature type="region of interest" description="Disordered" evidence="1">
    <location>
        <begin position="54"/>
        <end position="117"/>
    </location>
</feature>
<feature type="compositionally biased region" description="Acidic residues" evidence="1">
    <location>
        <begin position="69"/>
        <end position="83"/>
    </location>
</feature>
<gene>
    <name evidence="2" type="ORF">FisN_UnNu080</name>
</gene>
<evidence type="ECO:0000313" key="3">
    <source>
        <dbReference type="Proteomes" id="UP000198406"/>
    </source>
</evidence>
<accession>A0A1Z5JSM7</accession>
<dbReference type="InParanoid" id="A0A1Z5JSM7"/>